<dbReference type="GO" id="GO:0000287">
    <property type="term" value="F:magnesium ion binding"/>
    <property type="evidence" value="ECO:0007669"/>
    <property type="project" value="UniProtKB-UniRule"/>
</dbReference>
<organism evidence="15 16">
    <name type="scientific">Levilinea saccharolytica</name>
    <dbReference type="NCBI Taxonomy" id="229921"/>
    <lineage>
        <taxon>Bacteria</taxon>
        <taxon>Bacillati</taxon>
        <taxon>Chloroflexota</taxon>
        <taxon>Anaerolineae</taxon>
        <taxon>Anaerolineales</taxon>
        <taxon>Anaerolineaceae</taxon>
        <taxon>Levilinea</taxon>
    </lineage>
</organism>
<dbReference type="InterPro" id="IPR036397">
    <property type="entry name" value="RNaseH_sf"/>
</dbReference>
<evidence type="ECO:0000256" key="12">
    <source>
        <dbReference type="ARBA" id="ARBA00029354"/>
    </source>
</evidence>
<dbReference type="GO" id="GO:0006281">
    <property type="term" value="P:DNA repair"/>
    <property type="evidence" value="ECO:0007669"/>
    <property type="project" value="UniProtKB-UniRule"/>
</dbReference>
<dbReference type="InterPro" id="IPR012337">
    <property type="entry name" value="RNaseH-like_sf"/>
</dbReference>
<evidence type="ECO:0000256" key="9">
    <source>
        <dbReference type="ARBA" id="ARBA00023125"/>
    </source>
</evidence>
<evidence type="ECO:0000256" key="7">
    <source>
        <dbReference type="ARBA" id="ARBA00022801"/>
    </source>
</evidence>
<reference evidence="15 16" key="1">
    <citation type="submission" date="2015-07" db="EMBL/GenBank/DDBJ databases">
        <title>Genome sequence of Levilinea saccharolytica DSM 16555.</title>
        <authorList>
            <person name="Hemp J."/>
            <person name="Ward L.M."/>
            <person name="Pace L.A."/>
            <person name="Fischer W.W."/>
        </authorList>
    </citation>
    <scope>NUCLEOTIDE SEQUENCE [LARGE SCALE GENOMIC DNA]</scope>
    <source>
        <strain evidence="15 16">KIBI-1</strain>
    </source>
</reference>
<keyword evidence="11 13" id="KW-0234">DNA repair</keyword>
<dbReference type="EC" id="3.1.21.10" evidence="13 14"/>
<keyword evidence="16" id="KW-1185">Reference proteome</keyword>
<feature type="active site" evidence="13">
    <location>
        <position position="7"/>
    </location>
</feature>
<proteinExistence type="inferred from homology"/>
<evidence type="ECO:0000256" key="3">
    <source>
        <dbReference type="ARBA" id="ARBA00022722"/>
    </source>
</evidence>
<evidence type="ECO:0000256" key="5">
    <source>
        <dbReference type="ARBA" id="ARBA00022759"/>
    </source>
</evidence>
<evidence type="ECO:0000256" key="6">
    <source>
        <dbReference type="ARBA" id="ARBA00022763"/>
    </source>
</evidence>
<dbReference type="CDD" id="cd16962">
    <property type="entry name" value="RuvC"/>
    <property type="match status" value="1"/>
</dbReference>
<evidence type="ECO:0000256" key="14">
    <source>
        <dbReference type="NCBIfam" id="TIGR00228"/>
    </source>
</evidence>
<dbReference type="PROSITE" id="PS01321">
    <property type="entry name" value="RUVC"/>
    <property type="match status" value="1"/>
</dbReference>
<evidence type="ECO:0000256" key="11">
    <source>
        <dbReference type="ARBA" id="ARBA00023204"/>
    </source>
</evidence>
<dbReference type="GO" id="GO:0008821">
    <property type="term" value="F:crossover junction DNA endonuclease activity"/>
    <property type="evidence" value="ECO:0007669"/>
    <property type="project" value="UniProtKB-UniRule"/>
</dbReference>
<keyword evidence="4 13" id="KW-0479">Metal-binding</keyword>
<dbReference type="PANTHER" id="PTHR30194">
    <property type="entry name" value="CROSSOVER JUNCTION ENDODEOXYRIBONUCLEASE RUVC"/>
    <property type="match status" value="1"/>
</dbReference>
<dbReference type="GO" id="GO:0048476">
    <property type="term" value="C:Holliday junction resolvase complex"/>
    <property type="evidence" value="ECO:0007669"/>
    <property type="project" value="UniProtKB-UniRule"/>
</dbReference>
<dbReference type="AlphaFoldDB" id="A0A0P6Z3H2"/>
<dbReference type="SUPFAM" id="SSF53098">
    <property type="entry name" value="Ribonuclease H-like"/>
    <property type="match status" value="1"/>
</dbReference>
<feature type="active site" evidence="13">
    <location>
        <position position="68"/>
    </location>
</feature>
<dbReference type="PANTHER" id="PTHR30194:SF3">
    <property type="entry name" value="CROSSOVER JUNCTION ENDODEOXYRIBONUCLEASE RUVC"/>
    <property type="match status" value="1"/>
</dbReference>
<keyword evidence="2 13" id="KW-0963">Cytoplasm</keyword>
<evidence type="ECO:0000313" key="16">
    <source>
        <dbReference type="Proteomes" id="UP000050501"/>
    </source>
</evidence>
<keyword evidence="9 13" id="KW-0238">DNA-binding</keyword>
<comment type="caution">
    <text evidence="15">The sequence shown here is derived from an EMBL/GenBank/DDBJ whole genome shotgun (WGS) entry which is preliminary data.</text>
</comment>
<comment type="subunit">
    <text evidence="13">Homodimer which binds Holliday junction (HJ) DNA. The HJ becomes 2-fold symmetrical on binding to RuvC with unstacked arms; it has a different conformation from HJ DNA in complex with RuvA. In the full resolvosome a probable DNA-RuvA(4)-RuvB(12)-RuvC(2) complex forms which resolves the HJ.</text>
</comment>
<keyword evidence="10 13" id="KW-0233">DNA recombination</keyword>
<comment type="function">
    <text evidence="13">The RuvA-RuvB-RuvC complex processes Holliday junction (HJ) DNA during genetic recombination and DNA repair. Endonuclease that resolves HJ intermediates. Cleaves cruciform DNA by making single-stranded nicks across the HJ at symmetrical positions within the homologous arms, yielding a 5'-phosphate and a 3'-hydroxyl group; requires a central core of homology in the junction. The consensus cleavage sequence is 5'-(A/T)TT(C/G)-3'. Cleavage occurs on the 3'-side of the TT dinucleotide at the point of strand exchange. HJ branch migration catalyzed by RuvA-RuvB allows RuvC to scan DNA until it finds its consensus sequence, where it cleaves and resolves the cruciform DNA.</text>
</comment>
<comment type="subcellular location">
    <subcellularLocation>
        <location evidence="13">Cytoplasm</location>
    </subcellularLocation>
</comment>
<name>A0A0P6Z3H2_9CHLR</name>
<dbReference type="Gene3D" id="3.30.420.10">
    <property type="entry name" value="Ribonuclease H-like superfamily/Ribonuclease H"/>
    <property type="match status" value="1"/>
</dbReference>
<keyword evidence="7 13" id="KW-0378">Hydrolase</keyword>
<dbReference type="InterPro" id="IPR020563">
    <property type="entry name" value="X-over_junc_endoDNase_Mg_BS"/>
</dbReference>
<feature type="binding site" evidence="13">
    <location>
        <position position="68"/>
    </location>
    <ligand>
        <name>Mg(2+)</name>
        <dbReference type="ChEBI" id="CHEBI:18420"/>
        <label>2</label>
    </ligand>
</feature>
<dbReference type="GO" id="GO:0003677">
    <property type="term" value="F:DNA binding"/>
    <property type="evidence" value="ECO:0007669"/>
    <property type="project" value="UniProtKB-KW"/>
</dbReference>
<keyword evidence="6 13" id="KW-0227">DNA damage</keyword>
<dbReference type="STRING" id="229921.ADN01_00450"/>
<evidence type="ECO:0000256" key="1">
    <source>
        <dbReference type="ARBA" id="ARBA00009518"/>
    </source>
</evidence>
<dbReference type="HAMAP" id="MF_00034">
    <property type="entry name" value="RuvC"/>
    <property type="match status" value="1"/>
</dbReference>
<keyword evidence="5 13" id="KW-0255">Endonuclease</keyword>
<dbReference type="RefSeq" id="WP_062418008.1">
    <property type="nucleotide sequence ID" value="NZ_DF967974.1"/>
</dbReference>
<evidence type="ECO:0000256" key="13">
    <source>
        <dbReference type="HAMAP-Rule" id="MF_00034"/>
    </source>
</evidence>
<dbReference type="Pfam" id="PF02075">
    <property type="entry name" value="RuvC"/>
    <property type="match status" value="1"/>
</dbReference>
<evidence type="ECO:0000256" key="4">
    <source>
        <dbReference type="ARBA" id="ARBA00022723"/>
    </source>
</evidence>
<keyword evidence="8 13" id="KW-0460">Magnesium</keyword>
<accession>A0A0P6Z3H2</accession>
<evidence type="ECO:0000256" key="2">
    <source>
        <dbReference type="ARBA" id="ARBA00022490"/>
    </source>
</evidence>
<comment type="similarity">
    <text evidence="1 13">Belongs to the RuvC family.</text>
</comment>
<evidence type="ECO:0000256" key="8">
    <source>
        <dbReference type="ARBA" id="ARBA00022842"/>
    </source>
</evidence>
<dbReference type="EMBL" id="LGCM01000002">
    <property type="protein sequence ID" value="KPL91788.1"/>
    <property type="molecule type" value="Genomic_DNA"/>
</dbReference>
<dbReference type="OrthoDB" id="9805499at2"/>
<evidence type="ECO:0000256" key="10">
    <source>
        <dbReference type="ARBA" id="ARBA00023172"/>
    </source>
</evidence>
<comment type="catalytic activity">
    <reaction evidence="12 13">
        <text>Endonucleolytic cleavage at a junction such as a reciprocal single-stranded crossover between two homologous DNA duplexes (Holliday junction).</text>
        <dbReference type="EC" id="3.1.21.10"/>
    </reaction>
</comment>
<comment type="cofactor">
    <cofactor evidence="13">
        <name>Mg(2+)</name>
        <dbReference type="ChEBI" id="CHEBI:18420"/>
    </cofactor>
    <text evidence="13">Binds 2 Mg(2+) ion per subunit.</text>
</comment>
<gene>
    <name evidence="13" type="primary">ruvC</name>
    <name evidence="15" type="ORF">ADN01_00450</name>
</gene>
<dbReference type="NCBIfam" id="TIGR00228">
    <property type="entry name" value="ruvC"/>
    <property type="match status" value="1"/>
</dbReference>
<feature type="binding site" evidence="13">
    <location>
        <position position="141"/>
    </location>
    <ligand>
        <name>Mg(2+)</name>
        <dbReference type="ChEBI" id="CHEBI:18420"/>
        <label>1</label>
    </ligand>
</feature>
<sequence length="163" mass="17398">MLVVGIDPGTARTGYGFVAENAQGDLEAVAYGVIETPAGMEPEKRLQILYRELNQLLLLHRPQSAGVEKLFFDRNVTTALAVGQARGVALLALVENQVAVSEYTPVAVKQAVVGYGGADKNQVQQMVTALLGLEKIPKPDDAADALAVAICHLHSSRFARMAE</sequence>
<dbReference type="NCBIfam" id="NF000711">
    <property type="entry name" value="PRK00039.2-1"/>
    <property type="match status" value="1"/>
</dbReference>
<dbReference type="PRINTS" id="PR00696">
    <property type="entry name" value="RSOLVASERUVC"/>
</dbReference>
<dbReference type="PATRIC" id="fig|229921.5.peg.3455"/>
<dbReference type="GO" id="GO:0006310">
    <property type="term" value="P:DNA recombination"/>
    <property type="evidence" value="ECO:0007669"/>
    <property type="project" value="UniProtKB-UniRule"/>
</dbReference>
<keyword evidence="3 13" id="KW-0540">Nuclease</keyword>
<dbReference type="FunFam" id="3.30.420.10:FF:000002">
    <property type="entry name" value="Crossover junction endodeoxyribonuclease RuvC"/>
    <property type="match status" value="1"/>
</dbReference>
<dbReference type="GO" id="GO:0005737">
    <property type="term" value="C:cytoplasm"/>
    <property type="evidence" value="ECO:0007669"/>
    <property type="project" value="UniProtKB-SubCell"/>
</dbReference>
<feature type="active site" evidence="13">
    <location>
        <position position="141"/>
    </location>
</feature>
<evidence type="ECO:0000313" key="15">
    <source>
        <dbReference type="EMBL" id="KPL91788.1"/>
    </source>
</evidence>
<feature type="binding site" evidence="13">
    <location>
        <position position="7"/>
    </location>
    <ligand>
        <name>Mg(2+)</name>
        <dbReference type="ChEBI" id="CHEBI:18420"/>
        <label>1</label>
    </ligand>
</feature>
<dbReference type="Proteomes" id="UP000050501">
    <property type="component" value="Unassembled WGS sequence"/>
</dbReference>
<protein>
    <recommendedName>
        <fullName evidence="13 14">Crossover junction endodeoxyribonuclease RuvC</fullName>
        <ecNumber evidence="13 14">3.1.21.10</ecNumber>
    </recommendedName>
    <alternativeName>
        <fullName evidence="13">Holliday junction nuclease RuvC</fullName>
    </alternativeName>
    <alternativeName>
        <fullName evidence="13">Holliday junction resolvase RuvC</fullName>
    </alternativeName>
</protein>
<dbReference type="InterPro" id="IPR002176">
    <property type="entry name" value="X-over_junc_endoDNase_RuvC"/>
</dbReference>